<dbReference type="Pfam" id="PF00587">
    <property type="entry name" value="tRNA-synt_2b"/>
    <property type="match status" value="1"/>
</dbReference>
<evidence type="ECO:0000256" key="3">
    <source>
        <dbReference type="ARBA" id="ARBA00022598"/>
    </source>
</evidence>
<dbReference type="InterPro" id="IPR010978">
    <property type="entry name" value="tRNA-bd_arm"/>
</dbReference>
<dbReference type="InterPro" id="IPR019479">
    <property type="entry name" value="Peroxiredoxin_C"/>
</dbReference>
<dbReference type="InParanoid" id="A0A1Z5T1T8"/>
<dbReference type="Gene3D" id="3.30.1020.10">
    <property type="entry name" value="Antioxidant, Horf6, Chain A, domain2"/>
    <property type="match status" value="1"/>
</dbReference>
<dbReference type="STRING" id="1157616.A0A1Z5T1T8"/>
<dbReference type="FunCoup" id="A0A1Z5T1T8">
    <property type="interactions" value="1490"/>
</dbReference>
<dbReference type="Pfam" id="PF00578">
    <property type="entry name" value="AhpC-TSA"/>
    <property type="match status" value="1"/>
</dbReference>
<dbReference type="Proteomes" id="UP000194280">
    <property type="component" value="Unassembled WGS sequence"/>
</dbReference>
<evidence type="ECO:0000256" key="5">
    <source>
        <dbReference type="ARBA" id="ARBA00022840"/>
    </source>
</evidence>
<dbReference type="InterPro" id="IPR000866">
    <property type="entry name" value="AhpC/TSA"/>
</dbReference>
<gene>
    <name evidence="17" type="ORF">BTJ68_09824</name>
</gene>
<dbReference type="InterPro" id="IPR045864">
    <property type="entry name" value="aa-tRNA-synth_II/BPL/LPL"/>
</dbReference>
<dbReference type="Pfam" id="PF02403">
    <property type="entry name" value="Seryl_tRNA_N"/>
    <property type="match status" value="1"/>
</dbReference>
<dbReference type="GO" id="GO:0005524">
    <property type="term" value="F:ATP binding"/>
    <property type="evidence" value="ECO:0007669"/>
    <property type="project" value="UniProtKB-KW"/>
</dbReference>
<feature type="coiled-coil region" evidence="13">
    <location>
        <begin position="75"/>
        <end position="109"/>
    </location>
</feature>
<evidence type="ECO:0000256" key="4">
    <source>
        <dbReference type="ARBA" id="ARBA00022741"/>
    </source>
</evidence>
<evidence type="ECO:0000256" key="14">
    <source>
        <dbReference type="SAM" id="MobiDB-lite"/>
    </source>
</evidence>
<dbReference type="FunFam" id="3.40.30.10:FF:000011">
    <property type="entry name" value="Peroxiredoxin PRX1"/>
    <property type="match status" value="1"/>
</dbReference>
<dbReference type="InterPro" id="IPR006195">
    <property type="entry name" value="aa-tRNA-synth_II"/>
</dbReference>
<dbReference type="PROSITE" id="PS51352">
    <property type="entry name" value="THIOREDOXIN_2"/>
    <property type="match status" value="1"/>
</dbReference>
<comment type="similarity">
    <text evidence="10">Belongs to the peroxiredoxin family. Prx6 subfamily.</text>
</comment>
<feature type="compositionally biased region" description="Polar residues" evidence="14">
    <location>
        <begin position="229"/>
        <end position="238"/>
    </location>
</feature>
<evidence type="ECO:0000256" key="11">
    <source>
        <dbReference type="ARBA" id="ARBA00031113"/>
    </source>
</evidence>
<dbReference type="AlphaFoldDB" id="A0A1Z5T1T8"/>
<dbReference type="SUPFAM" id="SSF52833">
    <property type="entry name" value="Thioredoxin-like"/>
    <property type="match status" value="1"/>
</dbReference>
<keyword evidence="18" id="KW-1185">Reference proteome</keyword>
<accession>A0A1Z5T1T8</accession>
<feature type="region of interest" description="Disordered" evidence="14">
    <location>
        <begin position="313"/>
        <end position="332"/>
    </location>
</feature>
<evidence type="ECO:0000256" key="2">
    <source>
        <dbReference type="ARBA" id="ARBA00022559"/>
    </source>
</evidence>
<keyword evidence="5" id="KW-0067">ATP-binding</keyword>
<proteinExistence type="inferred from homology"/>
<dbReference type="Gene3D" id="1.10.287.40">
    <property type="entry name" value="Serine-tRNA synthetase, tRNA binding domain"/>
    <property type="match status" value="1"/>
</dbReference>
<name>A0A1Z5T1T8_HORWE</name>
<dbReference type="Gene3D" id="3.30.930.10">
    <property type="entry name" value="Bira Bifunctional Protein, Domain 2"/>
    <property type="match status" value="1"/>
</dbReference>
<dbReference type="UniPathway" id="UPA00906">
    <property type="reaction ID" value="UER00895"/>
</dbReference>
<evidence type="ECO:0000259" key="16">
    <source>
        <dbReference type="PROSITE" id="PS51352"/>
    </source>
</evidence>
<dbReference type="FunFam" id="3.30.1020.10:FF:000001">
    <property type="entry name" value="1-Cys peroxiredoxin"/>
    <property type="match status" value="1"/>
</dbReference>
<evidence type="ECO:0000259" key="15">
    <source>
        <dbReference type="PROSITE" id="PS50862"/>
    </source>
</evidence>
<dbReference type="EMBL" id="MUNK01000152">
    <property type="protein sequence ID" value="OTA29081.1"/>
    <property type="molecule type" value="Genomic_DNA"/>
</dbReference>
<dbReference type="NCBIfam" id="TIGR00414">
    <property type="entry name" value="serS"/>
    <property type="match status" value="1"/>
</dbReference>
<evidence type="ECO:0000256" key="8">
    <source>
        <dbReference type="ARBA" id="ARBA00023146"/>
    </source>
</evidence>
<reference evidence="17 18" key="1">
    <citation type="submission" date="2017-01" db="EMBL/GenBank/DDBJ databases">
        <title>The recent genome duplication of the halophilic yeast Hortaea werneckii: insights from long-read sequencing.</title>
        <authorList>
            <person name="Sinha S."/>
            <person name="Flibotte S."/>
            <person name="Neira M."/>
            <person name="Lenassi M."/>
            <person name="Gostincar C."/>
            <person name="Stajich J.E."/>
            <person name="Nislow C.E."/>
        </authorList>
    </citation>
    <scope>NUCLEOTIDE SEQUENCE [LARGE SCALE GENOMIC DNA]</scope>
    <source>
        <strain evidence="17 18">EXF-2000</strain>
    </source>
</reference>
<dbReference type="InterPro" id="IPR002314">
    <property type="entry name" value="aa-tRNA-synt_IIb"/>
</dbReference>
<comment type="caution">
    <text evidence="17">The sequence shown here is derived from an EMBL/GenBank/DDBJ whole genome shotgun (WGS) entry which is preliminary data.</text>
</comment>
<evidence type="ECO:0000313" key="17">
    <source>
        <dbReference type="EMBL" id="OTA29081.1"/>
    </source>
</evidence>
<evidence type="ECO:0000256" key="10">
    <source>
        <dbReference type="ARBA" id="ARBA00025719"/>
    </source>
</evidence>
<keyword evidence="9" id="KW-0676">Redox-active center</keyword>
<keyword evidence="6" id="KW-0049">Antioxidant</keyword>
<organism evidence="17 18">
    <name type="scientific">Hortaea werneckii EXF-2000</name>
    <dbReference type="NCBI Taxonomy" id="1157616"/>
    <lineage>
        <taxon>Eukaryota</taxon>
        <taxon>Fungi</taxon>
        <taxon>Dikarya</taxon>
        <taxon>Ascomycota</taxon>
        <taxon>Pezizomycotina</taxon>
        <taxon>Dothideomycetes</taxon>
        <taxon>Dothideomycetidae</taxon>
        <taxon>Mycosphaerellales</taxon>
        <taxon>Teratosphaeriaceae</taxon>
        <taxon>Hortaea</taxon>
    </lineage>
</organism>
<evidence type="ECO:0000256" key="12">
    <source>
        <dbReference type="ARBA" id="ARBA00034892"/>
    </source>
</evidence>
<dbReference type="InterPro" id="IPR042103">
    <property type="entry name" value="SerRS_1_N_sf"/>
</dbReference>
<dbReference type="InterPro" id="IPR002317">
    <property type="entry name" value="Ser-tRNA-ligase_type_1"/>
</dbReference>
<dbReference type="PROSITE" id="PS50862">
    <property type="entry name" value="AA_TRNA_LIGASE_II"/>
    <property type="match status" value="1"/>
</dbReference>
<evidence type="ECO:0000313" key="18">
    <source>
        <dbReference type="Proteomes" id="UP000194280"/>
    </source>
</evidence>
<dbReference type="EC" id="6.1.1.11" evidence="1"/>
<keyword evidence="8" id="KW-0030">Aminoacyl-tRNA synthetase</keyword>
<dbReference type="InterPro" id="IPR015866">
    <property type="entry name" value="Ser-tRNA-synth_1_N"/>
</dbReference>
<evidence type="ECO:0000256" key="13">
    <source>
        <dbReference type="SAM" id="Coils"/>
    </source>
</evidence>
<keyword evidence="3" id="KW-0436">Ligase</keyword>
<dbReference type="SUPFAM" id="SSF46589">
    <property type="entry name" value="tRNA-binding arm"/>
    <property type="match status" value="1"/>
</dbReference>
<keyword evidence="2" id="KW-0575">Peroxidase</keyword>
<dbReference type="GO" id="GO:0051920">
    <property type="term" value="F:peroxiredoxin activity"/>
    <property type="evidence" value="ECO:0007669"/>
    <property type="project" value="InterPro"/>
</dbReference>
<dbReference type="GO" id="GO:0004828">
    <property type="term" value="F:serine-tRNA ligase activity"/>
    <property type="evidence" value="ECO:0007669"/>
    <property type="project" value="UniProtKB-EC"/>
</dbReference>
<protein>
    <recommendedName>
        <fullName evidence="1">serine--tRNA ligase</fullName>
        <ecNumber evidence="1">6.1.1.11</ecNumber>
    </recommendedName>
    <alternativeName>
        <fullName evidence="11">Seryl-tRNA synthetase</fullName>
    </alternativeName>
    <alternativeName>
        <fullName evidence="12">Seryl-tRNA(Ser) synthetase</fullName>
    </alternativeName>
</protein>
<keyword evidence="7" id="KW-0560">Oxidoreductase</keyword>
<dbReference type="InterPro" id="IPR036249">
    <property type="entry name" value="Thioredoxin-like_sf"/>
</dbReference>
<evidence type="ECO:0000256" key="1">
    <source>
        <dbReference type="ARBA" id="ARBA00012840"/>
    </source>
</evidence>
<dbReference type="OrthoDB" id="10264585at2759"/>
<feature type="domain" description="Thioredoxin" evidence="16">
    <location>
        <begin position="471"/>
        <end position="633"/>
    </location>
</feature>
<keyword evidence="4" id="KW-0547">Nucleotide-binding</keyword>
<keyword evidence="13" id="KW-0175">Coiled coil</keyword>
<dbReference type="Pfam" id="PF10417">
    <property type="entry name" value="1-cysPrx_C"/>
    <property type="match status" value="1"/>
</dbReference>
<dbReference type="InterPro" id="IPR013766">
    <property type="entry name" value="Thioredoxin_domain"/>
</dbReference>
<dbReference type="PANTHER" id="PTHR11778">
    <property type="entry name" value="SERYL-TRNA SYNTHETASE"/>
    <property type="match status" value="1"/>
</dbReference>
<dbReference type="PRINTS" id="PR00981">
    <property type="entry name" value="TRNASYNTHSER"/>
</dbReference>
<evidence type="ECO:0000256" key="9">
    <source>
        <dbReference type="ARBA" id="ARBA00023284"/>
    </source>
</evidence>
<evidence type="ECO:0000256" key="7">
    <source>
        <dbReference type="ARBA" id="ARBA00023002"/>
    </source>
</evidence>
<evidence type="ECO:0000256" key="6">
    <source>
        <dbReference type="ARBA" id="ARBA00022862"/>
    </source>
</evidence>
<dbReference type="Gene3D" id="3.40.30.10">
    <property type="entry name" value="Glutaredoxin"/>
    <property type="match status" value="1"/>
</dbReference>
<dbReference type="GO" id="GO:0006434">
    <property type="term" value="P:seryl-tRNA aminoacylation"/>
    <property type="evidence" value="ECO:0007669"/>
    <property type="project" value="InterPro"/>
</dbReference>
<dbReference type="CDD" id="cd03016">
    <property type="entry name" value="PRX_1cys"/>
    <property type="match status" value="1"/>
</dbReference>
<feature type="domain" description="Aminoacyl-transfer RNA synthetases class-II family profile" evidence="15">
    <location>
        <begin position="274"/>
        <end position="470"/>
    </location>
</feature>
<dbReference type="SUPFAM" id="SSF55681">
    <property type="entry name" value="Class II aaRS and biotin synthetases"/>
    <property type="match status" value="1"/>
</dbReference>
<dbReference type="InterPro" id="IPR045020">
    <property type="entry name" value="PRX_1cys"/>
</dbReference>
<feature type="region of interest" description="Disordered" evidence="14">
    <location>
        <begin position="229"/>
        <end position="248"/>
    </location>
</feature>
<sequence length="681" mass="75092">MKLSQSFGKRDVIRYSSLYEQNCIDRHYAPYSRNGWRILELHEQLVKRRKEALEARQRNNAIARQLKGGKESEERAGLLEEAKKLKGRLVEYEAEERGVEEEMERLGLDLPNLSSMSTPVGSQPDLLGHINGTSPPSLGHERSHVEVGRELDLLDFEASATTSGWGWYFLKNEAALLEQALIQYALSVAMKRGWTVMTPPSLVYGHIAGACGFQPRDQSGEQQIYNIASHHSSPSNGQPDDKSHHASPGLVLAGTAEIPFAGSQANKTIPTDKLPLKVIGPSRCYRAEAGARGVDTKGLYRVHEFTKVEMFAWTTPPPTSETGFGADDASSSPSEEVFEEMVGIQKEILTNLGLHARILEMPSHDLGASATRKIDIEAFFPSRVGIDEGYGEVTSASICGDYQARRLNTRVKGLSGAKGGEDGKGGSGFAETVNGTAMAVPRVLAALLENGWDPIKGIVTVPRVLRKWMPGEIESIRPRGTAKTTHGDIDFHNFLGNKWTILFSHPADFTPVCTTELGAFAKMREEFDRRNVQMIGLSANDLGSHGKWIDDINEISQTNLQFPIIADADRNVAWLYDMINQEDLDNVGKGIAFTIRSVFIIDPSKKIRLTMMYPASTGRNTAEVLRVIDSLQTGDQKGVTTPIDWQVGEDVIVPPSVSTADAQKKFGDVREVKPYLRYTKI</sequence>
<dbReference type="VEuPathDB" id="FungiDB:BTJ68_09824"/>